<sequence length="405" mass="43292">MPLLLRLLVSEEDLIPLLLGFTAVNGDLRLYTQYLSSLCHNGRGGSRRVACRFLEHMATVKEPLLALEKLSKELGGSGALLNEIVRSLRLGVEPAEVAERLVERIIARVRAKAELVDDIAKAMLEVLALVSTVLTFSILMSGFLLGGGAGIQLAAFILAGIVGLAAMFTPSVVRLSAPRVPRIVTVTTIASMISGVYSIYAHSLLAALISTVLSLPAILYTARWWRQTRSVASIAVGIAESLQMGRGIPPLGAGDPSLTYSILMGSKYSVYSNLGELLVDMLRLIPQEGSVTAAKLLRSFTEFAARYLELVKTALTKSIVYETIVVIAMPLLALLAKQVLGVMNTATVANAPIPLLRTGLHGGKELSMMLLPAVAYPLATSKIGRGTPLLPLLHWLPSLLAVVLL</sequence>
<name>G0EGD1_PYRF1</name>
<keyword evidence="1" id="KW-1133">Transmembrane helix</keyword>
<reference evidence="2 3" key="1">
    <citation type="journal article" date="2011" name="Stand. Genomic Sci.">
        <title>Complete genome sequence of the hyperthermophilic chemolithoautotroph Pyrolobus fumarii type strain (1A).</title>
        <authorList>
            <person name="Anderson I."/>
            <person name="Goker M."/>
            <person name="Nolan M."/>
            <person name="Lucas S."/>
            <person name="Hammon N."/>
            <person name="Deshpande S."/>
            <person name="Cheng J.F."/>
            <person name="Tapia R."/>
            <person name="Han C."/>
            <person name="Goodwin L."/>
            <person name="Pitluck S."/>
            <person name="Huntemann M."/>
            <person name="Liolios K."/>
            <person name="Ivanova N."/>
            <person name="Pagani I."/>
            <person name="Mavromatis K."/>
            <person name="Ovchinikova G."/>
            <person name="Pati A."/>
            <person name="Chen A."/>
            <person name="Palaniappan K."/>
            <person name="Land M."/>
            <person name="Hauser L."/>
            <person name="Brambilla E.M."/>
            <person name="Huber H."/>
            <person name="Yasawong M."/>
            <person name="Rohde M."/>
            <person name="Spring S."/>
            <person name="Abt B."/>
            <person name="Sikorski J."/>
            <person name="Wirth R."/>
            <person name="Detter J.C."/>
            <person name="Woyke T."/>
            <person name="Bristow J."/>
            <person name="Eisen J.A."/>
            <person name="Markowitz V."/>
            <person name="Hugenholtz P."/>
            <person name="Kyrpides N.C."/>
            <person name="Klenk H.P."/>
            <person name="Lapidus A."/>
        </authorList>
    </citation>
    <scope>NUCLEOTIDE SEQUENCE [LARGE SCALE GENOMIC DNA]</scope>
    <source>
        <strain evidence="3">DSM 11204 / 1A</strain>
    </source>
</reference>
<evidence type="ECO:0000313" key="2">
    <source>
        <dbReference type="EMBL" id="AEM39156.1"/>
    </source>
</evidence>
<dbReference type="RefSeq" id="WP_014026833.1">
    <property type="nucleotide sequence ID" value="NC_015931.1"/>
</dbReference>
<feature type="transmembrane region" description="Helical" evidence="1">
    <location>
        <begin position="122"/>
        <end position="143"/>
    </location>
</feature>
<organism evidence="2 3">
    <name type="scientific">Pyrolobus fumarii (strain DSM 11204 / 1A)</name>
    <dbReference type="NCBI Taxonomy" id="694429"/>
    <lineage>
        <taxon>Archaea</taxon>
        <taxon>Thermoproteota</taxon>
        <taxon>Thermoprotei</taxon>
        <taxon>Desulfurococcales</taxon>
        <taxon>Pyrodictiaceae</taxon>
        <taxon>Pyrolobus</taxon>
    </lineage>
</organism>
<keyword evidence="1" id="KW-0812">Transmembrane</keyword>
<dbReference type="KEGG" id="pfm:Pyrfu_1297"/>
<dbReference type="GeneID" id="11138480"/>
<protein>
    <submittedName>
        <fullName evidence="2">Uncharacterized protein</fullName>
    </submittedName>
</protein>
<dbReference type="HOGENOM" id="CLU_679017_0_0_2"/>
<keyword evidence="1" id="KW-0472">Membrane</keyword>
<dbReference type="EMBL" id="CP002838">
    <property type="protein sequence ID" value="AEM39156.1"/>
    <property type="molecule type" value="Genomic_DNA"/>
</dbReference>
<dbReference type="eggNOG" id="arCOG01815">
    <property type="taxonomic scope" value="Archaea"/>
</dbReference>
<accession>G0EGD1</accession>
<gene>
    <name evidence="2" type="ordered locus">Pyrfu_1297</name>
</gene>
<dbReference type="Proteomes" id="UP000001037">
    <property type="component" value="Chromosome"/>
</dbReference>
<dbReference type="STRING" id="694429.Pyrfu_1297"/>
<keyword evidence="3" id="KW-1185">Reference proteome</keyword>
<feature type="transmembrane region" description="Helical" evidence="1">
    <location>
        <begin position="206"/>
        <end position="225"/>
    </location>
</feature>
<dbReference type="InParanoid" id="G0EGD1"/>
<feature type="transmembrane region" description="Helical" evidence="1">
    <location>
        <begin position="149"/>
        <end position="168"/>
    </location>
</feature>
<evidence type="ECO:0000256" key="1">
    <source>
        <dbReference type="SAM" id="Phobius"/>
    </source>
</evidence>
<dbReference type="AlphaFoldDB" id="G0EGD1"/>
<proteinExistence type="predicted"/>
<evidence type="ECO:0000313" key="3">
    <source>
        <dbReference type="Proteomes" id="UP000001037"/>
    </source>
</evidence>